<dbReference type="Pfam" id="PF03450">
    <property type="entry name" value="CO_deh_flav_C"/>
    <property type="match status" value="1"/>
</dbReference>
<dbReference type="PANTHER" id="PTHR42659:SF2">
    <property type="entry name" value="XANTHINE DEHYDROGENASE SUBUNIT C-RELATED"/>
    <property type="match status" value="1"/>
</dbReference>
<comment type="caution">
    <text evidence="5">The sequence shown here is derived from an EMBL/GenBank/DDBJ whole genome shotgun (WGS) entry which is preliminary data.</text>
</comment>
<evidence type="ECO:0000256" key="1">
    <source>
        <dbReference type="ARBA" id="ARBA00022630"/>
    </source>
</evidence>
<dbReference type="PANTHER" id="PTHR42659">
    <property type="entry name" value="XANTHINE DEHYDROGENASE SUBUNIT C-RELATED"/>
    <property type="match status" value="1"/>
</dbReference>
<sequence length="290" mass="30080">MALNNLKNFYTPASVDEVFDLLDKDAETLVLSGGTFLRGLETRGLLSGVEALVNIRKLGLDQIASDANGMNIGASVTFAALQNADEVKTAPWLGAVADALAYPPVQIRNTATIGGCVSASCPFFDIPTALLALDAVVIARARQGERRMALPDFFAGMFANALEPGEFVTGVVIPRIQGNTAGAFIKLEGTANDLAIVNVAVRISIDANRKCSGVSVALGGGVAETAVRAPAAENILLGSKLDSGTLLAASAAVVEDIEPLSDHRASAAYRGEMAKVLTRRALESAVARLA</sequence>
<dbReference type="RefSeq" id="WP_220635578.1">
    <property type="nucleotide sequence ID" value="NZ_CAJQUM010000001.1"/>
</dbReference>
<dbReference type="InterPro" id="IPR036683">
    <property type="entry name" value="CO_DH_flav_C_dom_sf"/>
</dbReference>
<dbReference type="InterPro" id="IPR002346">
    <property type="entry name" value="Mopterin_DH_FAD-bd"/>
</dbReference>
<name>A0A916J5N2_9PROT</name>
<dbReference type="SUPFAM" id="SSF56176">
    <property type="entry name" value="FAD-binding/transporter-associated domain-like"/>
    <property type="match status" value="1"/>
</dbReference>
<dbReference type="EMBL" id="CAJQUM010000001">
    <property type="protein sequence ID" value="CAG4883635.1"/>
    <property type="molecule type" value="Genomic_DNA"/>
</dbReference>
<protein>
    <submittedName>
        <fullName evidence="5">6-hydroxypseudooxynicotine dehydrogenase complex subunit alpha</fullName>
        <ecNumber evidence="5">1.5.99.14</ecNumber>
    </submittedName>
</protein>
<dbReference type="GO" id="GO:0034909">
    <property type="term" value="F:6-hydroxypseudooxynicotine dehydrogenase activity"/>
    <property type="evidence" value="ECO:0007669"/>
    <property type="project" value="UniProtKB-EC"/>
</dbReference>
<dbReference type="AlphaFoldDB" id="A0A916J5N2"/>
<evidence type="ECO:0000256" key="3">
    <source>
        <dbReference type="ARBA" id="ARBA00023002"/>
    </source>
</evidence>
<dbReference type="EC" id="1.5.99.14" evidence="5"/>
<keyword evidence="1" id="KW-0285">Flavoprotein</keyword>
<dbReference type="Proteomes" id="UP000742786">
    <property type="component" value="Unassembled WGS sequence"/>
</dbReference>
<evidence type="ECO:0000256" key="2">
    <source>
        <dbReference type="ARBA" id="ARBA00022827"/>
    </source>
</evidence>
<dbReference type="InterPro" id="IPR036318">
    <property type="entry name" value="FAD-bd_PCMH-like_sf"/>
</dbReference>
<evidence type="ECO:0000259" key="4">
    <source>
        <dbReference type="PROSITE" id="PS51387"/>
    </source>
</evidence>
<dbReference type="PROSITE" id="PS51387">
    <property type="entry name" value="FAD_PCMH"/>
    <property type="match status" value="1"/>
</dbReference>
<dbReference type="InterPro" id="IPR016169">
    <property type="entry name" value="FAD-bd_PCMH_sub2"/>
</dbReference>
<dbReference type="GO" id="GO:0071949">
    <property type="term" value="F:FAD binding"/>
    <property type="evidence" value="ECO:0007669"/>
    <property type="project" value="InterPro"/>
</dbReference>
<keyword evidence="3 5" id="KW-0560">Oxidoreductase</keyword>
<reference evidence="5" key="1">
    <citation type="submission" date="2021-04" db="EMBL/GenBank/DDBJ databases">
        <authorList>
            <person name="Hornung B."/>
        </authorList>
    </citation>
    <scope>NUCLEOTIDE SEQUENCE</scope>
    <source>
        <strain evidence="5">G5G6</strain>
    </source>
</reference>
<feature type="domain" description="FAD-binding PCMH-type" evidence="4">
    <location>
        <begin position="1"/>
        <end position="178"/>
    </location>
</feature>
<evidence type="ECO:0000313" key="5">
    <source>
        <dbReference type="EMBL" id="CAG4883635.1"/>
    </source>
</evidence>
<dbReference type="Gene3D" id="3.30.465.10">
    <property type="match status" value="1"/>
</dbReference>
<dbReference type="Gene3D" id="3.30.390.50">
    <property type="entry name" value="CO dehydrogenase flavoprotein, C-terminal domain"/>
    <property type="match status" value="1"/>
</dbReference>
<proteinExistence type="predicted"/>
<keyword evidence="2" id="KW-0274">FAD</keyword>
<dbReference type="Pfam" id="PF00941">
    <property type="entry name" value="FAD_binding_5"/>
    <property type="match status" value="1"/>
</dbReference>
<dbReference type="SMART" id="SM01092">
    <property type="entry name" value="CO_deh_flav_C"/>
    <property type="match status" value="1"/>
</dbReference>
<dbReference type="InterPro" id="IPR016166">
    <property type="entry name" value="FAD-bd_PCMH"/>
</dbReference>
<dbReference type="InterPro" id="IPR005107">
    <property type="entry name" value="CO_DH_flav_C"/>
</dbReference>
<evidence type="ECO:0000313" key="6">
    <source>
        <dbReference type="Proteomes" id="UP000742786"/>
    </source>
</evidence>
<organism evidence="5 6">
    <name type="scientific">Georgfuchsia toluolica</name>
    <dbReference type="NCBI Taxonomy" id="424218"/>
    <lineage>
        <taxon>Bacteria</taxon>
        <taxon>Pseudomonadati</taxon>
        <taxon>Pseudomonadota</taxon>
        <taxon>Betaproteobacteria</taxon>
        <taxon>Nitrosomonadales</taxon>
        <taxon>Sterolibacteriaceae</taxon>
        <taxon>Georgfuchsia</taxon>
    </lineage>
</organism>
<dbReference type="InterPro" id="IPR051312">
    <property type="entry name" value="Diverse_Substr_Oxidored"/>
</dbReference>
<accession>A0A916J5N2</accession>
<gene>
    <name evidence="5" type="ORF">GTOL_11518</name>
</gene>
<keyword evidence="6" id="KW-1185">Reference proteome</keyword>
<dbReference type="SUPFAM" id="SSF55447">
    <property type="entry name" value="CO dehydrogenase flavoprotein C-terminal domain-like"/>
    <property type="match status" value="1"/>
</dbReference>